<dbReference type="InParanoid" id="D0N194"/>
<protein>
    <recommendedName>
        <fullName evidence="3">DDE-1 domain-containing protein</fullName>
    </recommendedName>
</protein>
<reference evidence="2" key="1">
    <citation type="journal article" date="2009" name="Nature">
        <title>Genome sequence and analysis of the Irish potato famine pathogen Phytophthora infestans.</title>
        <authorList>
            <consortium name="The Broad Institute Genome Sequencing Platform"/>
            <person name="Haas B.J."/>
            <person name="Kamoun S."/>
            <person name="Zody M.C."/>
            <person name="Jiang R.H."/>
            <person name="Handsaker R.E."/>
            <person name="Cano L.M."/>
            <person name="Grabherr M."/>
            <person name="Kodira C.D."/>
            <person name="Raffaele S."/>
            <person name="Torto-Alalibo T."/>
            <person name="Bozkurt T.O."/>
            <person name="Ah-Fong A.M."/>
            <person name="Alvarado L."/>
            <person name="Anderson V.L."/>
            <person name="Armstrong M.R."/>
            <person name="Avrova A."/>
            <person name="Baxter L."/>
            <person name="Beynon J."/>
            <person name="Boevink P.C."/>
            <person name="Bollmann S.R."/>
            <person name="Bos J.I."/>
            <person name="Bulone V."/>
            <person name="Cai G."/>
            <person name="Cakir C."/>
            <person name="Carrington J.C."/>
            <person name="Chawner M."/>
            <person name="Conti L."/>
            <person name="Costanzo S."/>
            <person name="Ewan R."/>
            <person name="Fahlgren N."/>
            <person name="Fischbach M.A."/>
            <person name="Fugelstad J."/>
            <person name="Gilroy E.M."/>
            <person name="Gnerre S."/>
            <person name="Green P.J."/>
            <person name="Grenville-Briggs L.J."/>
            <person name="Griffith J."/>
            <person name="Grunwald N.J."/>
            <person name="Horn K."/>
            <person name="Horner N.R."/>
            <person name="Hu C.H."/>
            <person name="Huitema E."/>
            <person name="Jeong D.H."/>
            <person name="Jones A.M."/>
            <person name="Jones J.D."/>
            <person name="Jones R.W."/>
            <person name="Karlsson E.K."/>
            <person name="Kunjeti S.G."/>
            <person name="Lamour K."/>
            <person name="Liu Z."/>
            <person name="Ma L."/>
            <person name="Maclean D."/>
            <person name="Chibucos M.C."/>
            <person name="McDonald H."/>
            <person name="McWalters J."/>
            <person name="Meijer H.J."/>
            <person name="Morgan W."/>
            <person name="Morris P.F."/>
            <person name="Munro C.A."/>
            <person name="O'Neill K."/>
            <person name="Ospina-Giraldo M."/>
            <person name="Pinzon A."/>
            <person name="Pritchard L."/>
            <person name="Ramsahoye B."/>
            <person name="Ren Q."/>
            <person name="Restrepo S."/>
            <person name="Roy S."/>
            <person name="Sadanandom A."/>
            <person name="Savidor A."/>
            <person name="Schornack S."/>
            <person name="Schwartz D.C."/>
            <person name="Schumann U.D."/>
            <person name="Schwessinger B."/>
            <person name="Seyer L."/>
            <person name="Sharpe T."/>
            <person name="Silvar C."/>
            <person name="Song J."/>
            <person name="Studholme D.J."/>
            <person name="Sykes S."/>
            <person name="Thines M."/>
            <person name="van de Vondervoort P.J."/>
            <person name="Phuntumart V."/>
            <person name="Wawra S."/>
            <person name="Weide R."/>
            <person name="Win J."/>
            <person name="Young C."/>
            <person name="Zhou S."/>
            <person name="Fry W."/>
            <person name="Meyers B.C."/>
            <person name="van West P."/>
            <person name="Ristaino J."/>
            <person name="Govers F."/>
            <person name="Birch P.R."/>
            <person name="Whisson S.C."/>
            <person name="Judelson H.S."/>
            <person name="Nusbaum C."/>
        </authorList>
    </citation>
    <scope>NUCLEOTIDE SEQUENCE [LARGE SCALE GENOMIC DNA]</scope>
    <source>
        <strain evidence="2">T30-4</strain>
    </source>
</reference>
<dbReference type="Proteomes" id="UP000006643">
    <property type="component" value="Unassembled WGS sequence"/>
</dbReference>
<evidence type="ECO:0000313" key="1">
    <source>
        <dbReference type="EMBL" id="EEY67407.1"/>
    </source>
</evidence>
<keyword evidence="2" id="KW-1185">Reference proteome</keyword>
<dbReference type="VEuPathDB" id="FungiDB:PITG_04439"/>
<organism evidence="1 2">
    <name type="scientific">Phytophthora infestans (strain T30-4)</name>
    <name type="common">Potato late blight agent</name>
    <dbReference type="NCBI Taxonomy" id="403677"/>
    <lineage>
        <taxon>Eukaryota</taxon>
        <taxon>Sar</taxon>
        <taxon>Stramenopiles</taxon>
        <taxon>Oomycota</taxon>
        <taxon>Peronosporomycetes</taxon>
        <taxon>Peronosporales</taxon>
        <taxon>Peronosporaceae</taxon>
        <taxon>Phytophthora</taxon>
    </lineage>
</organism>
<dbReference type="AlphaFoldDB" id="D0N194"/>
<dbReference type="HOGENOM" id="CLU_1291219_0_0_1"/>
<gene>
    <name evidence="1" type="ORF">PITG_04439</name>
</gene>
<evidence type="ECO:0008006" key="3">
    <source>
        <dbReference type="Google" id="ProtNLM"/>
    </source>
</evidence>
<sequence length="214" mass="24198">MLHLLPSPEFEEWVSGDQPSGEIARRTQKWSQYGDETIYRKTGPCWEFEGAQTSKTLKGQGARSITPFTHDLATSMNDVRRKEQSPYKKSTGSLPVWKHYEKELVQFEVDAPSVILLDNFDAHVSDDGIEVISETTFAFAEECLCTDGCICIVECKCDEVCVCGEGNEEQRQSLAPEKRRATIERVIRALEELSSVLIIKSFKKVIPKHPKVEV</sequence>
<proteinExistence type="predicted"/>
<evidence type="ECO:0000313" key="2">
    <source>
        <dbReference type="Proteomes" id="UP000006643"/>
    </source>
</evidence>
<dbReference type="EMBL" id="DS028122">
    <property type="protein sequence ID" value="EEY67407.1"/>
    <property type="molecule type" value="Genomic_DNA"/>
</dbReference>
<dbReference type="KEGG" id="pif:PITG_04439"/>
<dbReference type="RefSeq" id="XP_002906055.1">
    <property type="nucleotide sequence ID" value="XM_002906009.1"/>
</dbReference>
<name>D0N194_PHYIT</name>
<accession>D0N194</accession>
<dbReference type="GeneID" id="9466296"/>